<gene>
    <name evidence="1" type="ORF">MLD38_015686</name>
</gene>
<dbReference type="EMBL" id="CM042883">
    <property type="protein sequence ID" value="KAI4378165.1"/>
    <property type="molecule type" value="Genomic_DNA"/>
</dbReference>
<comment type="caution">
    <text evidence="1">The sequence shown here is derived from an EMBL/GenBank/DDBJ whole genome shotgun (WGS) entry which is preliminary data.</text>
</comment>
<keyword evidence="2" id="KW-1185">Reference proteome</keyword>
<proteinExistence type="predicted"/>
<name>A0ACB9RGQ1_9MYRT</name>
<dbReference type="Proteomes" id="UP001057402">
    <property type="component" value="Chromosome 4"/>
</dbReference>
<organism evidence="1 2">
    <name type="scientific">Melastoma candidum</name>
    <dbReference type="NCBI Taxonomy" id="119954"/>
    <lineage>
        <taxon>Eukaryota</taxon>
        <taxon>Viridiplantae</taxon>
        <taxon>Streptophyta</taxon>
        <taxon>Embryophyta</taxon>
        <taxon>Tracheophyta</taxon>
        <taxon>Spermatophyta</taxon>
        <taxon>Magnoliopsida</taxon>
        <taxon>eudicotyledons</taxon>
        <taxon>Gunneridae</taxon>
        <taxon>Pentapetalae</taxon>
        <taxon>rosids</taxon>
        <taxon>malvids</taxon>
        <taxon>Myrtales</taxon>
        <taxon>Melastomataceae</taxon>
        <taxon>Melastomatoideae</taxon>
        <taxon>Melastomateae</taxon>
        <taxon>Melastoma</taxon>
    </lineage>
</organism>
<sequence length="113" mass="13013">MSDLMKMHLQDGPQHPTIGSISIDQNVGTAQSPPRRHFKRLRKFSPREEYDSAEIEDTDSYSRSDNSLGGFIVDDSDVFYMEDDQLEDKANLEIVLTLWQAPLSWKTCLMKMD</sequence>
<evidence type="ECO:0000313" key="1">
    <source>
        <dbReference type="EMBL" id="KAI4378165.1"/>
    </source>
</evidence>
<evidence type="ECO:0000313" key="2">
    <source>
        <dbReference type="Proteomes" id="UP001057402"/>
    </source>
</evidence>
<accession>A0ACB9RGQ1</accession>
<reference evidence="2" key="1">
    <citation type="journal article" date="2023" name="Front. Plant Sci.">
        <title>Chromosomal-level genome assembly of Melastoma candidum provides insights into trichome evolution.</title>
        <authorList>
            <person name="Zhong Y."/>
            <person name="Wu W."/>
            <person name="Sun C."/>
            <person name="Zou P."/>
            <person name="Liu Y."/>
            <person name="Dai S."/>
            <person name="Zhou R."/>
        </authorList>
    </citation>
    <scope>NUCLEOTIDE SEQUENCE [LARGE SCALE GENOMIC DNA]</scope>
</reference>
<protein>
    <submittedName>
        <fullName evidence="1">Uncharacterized protein</fullName>
    </submittedName>
</protein>